<dbReference type="InterPro" id="IPR007893">
    <property type="entry name" value="Spore_coat_U/FanG"/>
</dbReference>
<dbReference type="InterPro" id="IPR053167">
    <property type="entry name" value="Spore_coat_component"/>
</dbReference>
<comment type="caution">
    <text evidence="2">The sequence shown here is derived from an EMBL/GenBank/DDBJ whole genome shotgun (WGS) entry which is preliminary data.</text>
</comment>
<evidence type="ECO:0000313" key="2">
    <source>
        <dbReference type="EMBL" id="RAZ84154.1"/>
    </source>
</evidence>
<dbReference type="PANTHER" id="PTHR37089:SF4">
    <property type="entry name" value="EXPORTED PROTEIN"/>
    <property type="match status" value="1"/>
</dbReference>
<proteinExistence type="predicted"/>
<keyword evidence="3" id="KW-1185">Reference proteome</keyword>
<feature type="domain" description="Spore coat protein U/FanG" evidence="1">
    <location>
        <begin position="216"/>
        <end position="342"/>
    </location>
</feature>
<gene>
    <name evidence="2" type="ORF">DPM33_32020</name>
</gene>
<dbReference type="OrthoDB" id="7478692at2"/>
<dbReference type="PANTHER" id="PTHR37089">
    <property type="entry name" value="PROTEIN U-RELATED"/>
    <property type="match status" value="1"/>
</dbReference>
<dbReference type="SMART" id="SM00972">
    <property type="entry name" value="SCPU"/>
    <property type="match status" value="2"/>
</dbReference>
<dbReference type="Pfam" id="PF05229">
    <property type="entry name" value="SCPU"/>
    <property type="match status" value="2"/>
</dbReference>
<dbReference type="AlphaFoldDB" id="A0A330HCB6"/>
<name>A0A330HCB6_9HYPH</name>
<reference evidence="3" key="1">
    <citation type="submission" date="2018-06" db="EMBL/GenBank/DDBJ databases">
        <authorList>
            <person name="Helene L.C."/>
            <person name="Dall'Agnol R."/>
            <person name="Delamuta J.R."/>
            <person name="Hungria M."/>
        </authorList>
    </citation>
    <scope>NUCLEOTIDE SEQUENCE [LARGE SCALE GENOMIC DNA]</scope>
    <source>
        <strain evidence="3">AC99b</strain>
    </source>
</reference>
<organism evidence="2 3">
    <name type="scientific">Mesorhizobium hawassense</name>
    <dbReference type="NCBI Taxonomy" id="1209954"/>
    <lineage>
        <taxon>Bacteria</taxon>
        <taxon>Pseudomonadati</taxon>
        <taxon>Pseudomonadota</taxon>
        <taxon>Alphaproteobacteria</taxon>
        <taxon>Hyphomicrobiales</taxon>
        <taxon>Phyllobacteriaceae</taxon>
        <taxon>Mesorhizobium</taxon>
    </lineage>
</organism>
<keyword evidence="2" id="KW-0946">Virion</keyword>
<keyword evidence="2" id="KW-0167">Capsid protein</keyword>
<feature type="domain" description="Spore coat protein U/FanG" evidence="1">
    <location>
        <begin position="38"/>
        <end position="184"/>
    </location>
</feature>
<sequence length="345" mass="35666">MGREQTFETRRSKSRRLDWTVPLARGVERVALMLVLLFAFGMQDARSQSCSISAASGSYGTVDILSGSSVDTTATFSVNCTGTNNKTVRLCVELSPGQTNTAGNRRLASGSDRLVHELYSDSSRTTVWGSWGLATTAYSLFPAGTTYDLNLGSSGSAGVTMTVYGRVFANQTTSGPGSYSWTMTTAPAAGYDYKTGSTPACPTGTRQTTSTGSAWTATINANCTVSASSVNFGSVGVLASNADTTGSITVRCTNSTPYTIGLGAGSGSGATVANRKMTSGARTVTYSLYSDSARTTVWGNTIGTDTSAGTGSGLDQVYSVYARAPAQTTPAPGAYSDTVVVTVTY</sequence>
<evidence type="ECO:0000259" key="1">
    <source>
        <dbReference type="Pfam" id="PF05229"/>
    </source>
</evidence>
<dbReference type="EMBL" id="QMBP01000025">
    <property type="protein sequence ID" value="RAZ84154.1"/>
    <property type="molecule type" value="Genomic_DNA"/>
</dbReference>
<dbReference type="Proteomes" id="UP000251558">
    <property type="component" value="Unassembled WGS sequence"/>
</dbReference>
<evidence type="ECO:0000313" key="3">
    <source>
        <dbReference type="Proteomes" id="UP000251558"/>
    </source>
</evidence>
<reference evidence="2 3" key="2">
    <citation type="submission" date="2018-07" db="EMBL/GenBank/DDBJ databases">
        <title>Diversity of Mesorhizobium strains in Brazil.</title>
        <authorList>
            <person name="Helene L.C.F."/>
            <person name="Dall'Agnol R."/>
            <person name="Delamuta J.R.M."/>
            <person name="Hungria M."/>
        </authorList>
    </citation>
    <scope>NUCLEOTIDE SEQUENCE [LARGE SCALE GENOMIC DNA]</scope>
    <source>
        <strain evidence="2 3">AC99b</strain>
    </source>
</reference>
<accession>A0A330HCB6</accession>
<protein>
    <submittedName>
        <fullName evidence="2">Spore coat protein u</fullName>
    </submittedName>
</protein>